<dbReference type="PROSITE" id="PS50184">
    <property type="entry name" value="VWFC_2"/>
    <property type="match status" value="2"/>
</dbReference>
<dbReference type="AlphaFoldDB" id="A0A8J9ZTJ4"/>
<dbReference type="EMBL" id="OV696689">
    <property type="protein sequence ID" value="CAH1261780.1"/>
    <property type="molecule type" value="Genomic_DNA"/>
</dbReference>
<dbReference type="Gene3D" id="6.20.200.20">
    <property type="match status" value="2"/>
</dbReference>
<feature type="non-terminal residue" evidence="4">
    <location>
        <position position="378"/>
    </location>
</feature>
<dbReference type="PROSITE" id="PS01208">
    <property type="entry name" value="VWFC_1"/>
    <property type="match status" value="2"/>
</dbReference>
<evidence type="ECO:0000259" key="3">
    <source>
        <dbReference type="PROSITE" id="PS50234"/>
    </source>
</evidence>
<dbReference type="PROSITE" id="PS50234">
    <property type="entry name" value="VWFA"/>
    <property type="match status" value="1"/>
</dbReference>
<feature type="domain" description="VWFA" evidence="3">
    <location>
        <begin position="37"/>
        <end position="214"/>
    </location>
</feature>
<gene>
    <name evidence="4" type="primary">COL6A6</name>
    <name evidence="4" type="ORF">BLAG_LOCUS17101</name>
</gene>
<dbReference type="InterPro" id="IPR050525">
    <property type="entry name" value="ECM_Assembly_Org"/>
</dbReference>
<name>A0A8J9ZTJ4_BRALA</name>
<dbReference type="OrthoDB" id="6022609at2759"/>
<feature type="domain" description="VWFC" evidence="2">
    <location>
        <begin position="221"/>
        <end position="280"/>
    </location>
</feature>
<dbReference type="InterPro" id="IPR001007">
    <property type="entry name" value="VWF_dom"/>
</dbReference>
<feature type="chain" id="PRO_5035459616" evidence="1">
    <location>
        <begin position="22"/>
        <end position="378"/>
    </location>
</feature>
<dbReference type="Pfam" id="PF00092">
    <property type="entry name" value="VWA"/>
    <property type="match status" value="1"/>
</dbReference>
<evidence type="ECO:0000313" key="4">
    <source>
        <dbReference type="EMBL" id="CAH1261780.1"/>
    </source>
</evidence>
<dbReference type="SUPFAM" id="SSF53300">
    <property type="entry name" value="vWA-like"/>
    <property type="match status" value="1"/>
</dbReference>
<dbReference type="Proteomes" id="UP000838412">
    <property type="component" value="Chromosome 4"/>
</dbReference>
<evidence type="ECO:0000256" key="1">
    <source>
        <dbReference type="SAM" id="SignalP"/>
    </source>
</evidence>
<proteinExistence type="predicted"/>
<organism evidence="4 5">
    <name type="scientific">Branchiostoma lanceolatum</name>
    <name type="common">Common lancelet</name>
    <name type="synonym">Amphioxus lanceolatum</name>
    <dbReference type="NCBI Taxonomy" id="7740"/>
    <lineage>
        <taxon>Eukaryota</taxon>
        <taxon>Metazoa</taxon>
        <taxon>Chordata</taxon>
        <taxon>Cephalochordata</taxon>
        <taxon>Leptocardii</taxon>
        <taxon>Amphioxiformes</taxon>
        <taxon>Branchiostomatidae</taxon>
        <taxon>Branchiostoma</taxon>
    </lineage>
</organism>
<dbReference type="CDD" id="cd01450">
    <property type="entry name" value="vWFA_subfamily_ECM"/>
    <property type="match status" value="1"/>
</dbReference>
<keyword evidence="5" id="KW-1185">Reference proteome</keyword>
<evidence type="ECO:0000313" key="5">
    <source>
        <dbReference type="Proteomes" id="UP000838412"/>
    </source>
</evidence>
<keyword evidence="1" id="KW-0732">Signal</keyword>
<dbReference type="SMART" id="SM00214">
    <property type="entry name" value="VWC"/>
    <property type="match status" value="2"/>
</dbReference>
<protein>
    <submittedName>
        <fullName evidence="4">COL6A6 protein</fullName>
    </submittedName>
</protein>
<reference evidence="4" key="1">
    <citation type="submission" date="2022-01" db="EMBL/GenBank/DDBJ databases">
        <authorList>
            <person name="Braso-Vives M."/>
        </authorList>
    </citation>
    <scope>NUCLEOTIDE SEQUENCE</scope>
</reference>
<dbReference type="PANTHER" id="PTHR24020">
    <property type="entry name" value="COLLAGEN ALPHA"/>
    <property type="match status" value="1"/>
</dbReference>
<dbReference type="InterPro" id="IPR036465">
    <property type="entry name" value="vWFA_dom_sf"/>
</dbReference>
<feature type="signal peptide" evidence="1">
    <location>
        <begin position="1"/>
        <end position="21"/>
    </location>
</feature>
<sequence>MLWKLLLPTLLMSVGLRGTVSTNQRVARQAPGGCSADIVFVVDDSWSISSARFFLAKQFIIDFLQCFTDQDVGIGVILFNCAPRTGIPLGTYTTSNPAGLPAAVSLLEQEGGLSKIGLGIRFMTDTSNFRAGVPRAAVLLTDGMAQSDANAQAMGDYEAQAEAARNAGIDLYGVGIGAPGSVDYDVLETITGSADRVFGSDNPCKVAYRILANLCTAAAGAGCLYKGAIIPVGEEYKPDDCTWCTCPAAGEDPVCAVQDCAPPPCPDPVKIAGQCCRVCDPPPGCLYNGVIIPVGIEYKPDDCTWCNCDADGARAVCAAASCAISSDCINYVRYAGQCCPVCPACCYGCRHGDGIVPSGASFQEDPCTTCSCFGGSMA</sequence>
<evidence type="ECO:0000259" key="2">
    <source>
        <dbReference type="PROSITE" id="PS50184"/>
    </source>
</evidence>
<accession>A0A8J9ZTJ4</accession>
<dbReference type="Gene3D" id="3.40.50.410">
    <property type="entry name" value="von Willebrand factor, type A domain"/>
    <property type="match status" value="1"/>
</dbReference>
<dbReference type="InterPro" id="IPR002035">
    <property type="entry name" value="VWF_A"/>
</dbReference>
<dbReference type="PANTHER" id="PTHR24020:SF87">
    <property type="entry name" value="COLLAGEN ALPHA-1(VI) CHAIN-LIKE"/>
    <property type="match status" value="1"/>
</dbReference>
<dbReference type="Pfam" id="PF23334">
    <property type="entry name" value="VWC2L_2nd"/>
    <property type="match status" value="2"/>
</dbReference>
<dbReference type="SUPFAM" id="SSF57603">
    <property type="entry name" value="FnI-like domain"/>
    <property type="match status" value="2"/>
</dbReference>
<feature type="non-terminal residue" evidence="4">
    <location>
        <position position="1"/>
    </location>
</feature>
<dbReference type="SMART" id="SM00327">
    <property type="entry name" value="VWA"/>
    <property type="match status" value="1"/>
</dbReference>
<feature type="domain" description="VWFC" evidence="2">
    <location>
        <begin position="283"/>
        <end position="343"/>
    </location>
</feature>